<dbReference type="AlphaFoldDB" id="A0A9P7ZSR9"/>
<feature type="compositionally biased region" description="Polar residues" evidence="1">
    <location>
        <begin position="1"/>
        <end position="20"/>
    </location>
</feature>
<feature type="compositionally biased region" description="Basic and acidic residues" evidence="1">
    <location>
        <begin position="53"/>
        <end position="63"/>
    </location>
</feature>
<dbReference type="OrthoDB" id="4357148at2759"/>
<evidence type="ECO:0008006" key="4">
    <source>
        <dbReference type="Google" id="ProtNLM"/>
    </source>
</evidence>
<dbReference type="EMBL" id="MU251246">
    <property type="protein sequence ID" value="KAG9257167.1"/>
    <property type="molecule type" value="Genomic_DNA"/>
</dbReference>
<name>A0A9P7ZSR9_9HYPO</name>
<accession>A0A9P7ZSR9</accession>
<organism evidence="2 3">
    <name type="scientific">Emericellopsis atlantica</name>
    <dbReference type="NCBI Taxonomy" id="2614577"/>
    <lineage>
        <taxon>Eukaryota</taxon>
        <taxon>Fungi</taxon>
        <taxon>Dikarya</taxon>
        <taxon>Ascomycota</taxon>
        <taxon>Pezizomycotina</taxon>
        <taxon>Sordariomycetes</taxon>
        <taxon>Hypocreomycetidae</taxon>
        <taxon>Hypocreales</taxon>
        <taxon>Bionectriaceae</taxon>
        <taxon>Emericellopsis</taxon>
    </lineage>
</organism>
<dbReference type="RefSeq" id="XP_046121091.1">
    <property type="nucleotide sequence ID" value="XM_046264721.1"/>
</dbReference>
<keyword evidence="3" id="KW-1185">Reference proteome</keyword>
<protein>
    <recommendedName>
        <fullName evidence="4">Histone chaperone domain-containing protein</fullName>
    </recommendedName>
</protein>
<reference evidence="2" key="1">
    <citation type="journal article" date="2021" name="IMA Fungus">
        <title>Genomic characterization of three marine fungi, including Emericellopsis atlantica sp. nov. with signatures of a generalist lifestyle and marine biomass degradation.</title>
        <authorList>
            <person name="Hagestad O.C."/>
            <person name="Hou L."/>
            <person name="Andersen J.H."/>
            <person name="Hansen E.H."/>
            <person name="Altermark B."/>
            <person name="Li C."/>
            <person name="Kuhnert E."/>
            <person name="Cox R.J."/>
            <person name="Crous P.W."/>
            <person name="Spatafora J.W."/>
            <person name="Lail K."/>
            <person name="Amirebrahimi M."/>
            <person name="Lipzen A."/>
            <person name="Pangilinan J."/>
            <person name="Andreopoulos W."/>
            <person name="Hayes R.D."/>
            <person name="Ng V."/>
            <person name="Grigoriev I.V."/>
            <person name="Jackson S.A."/>
            <person name="Sutton T.D.S."/>
            <person name="Dobson A.D.W."/>
            <person name="Rama T."/>
        </authorList>
    </citation>
    <scope>NUCLEOTIDE SEQUENCE</scope>
    <source>
        <strain evidence="2">TS7</strain>
    </source>
</reference>
<evidence type="ECO:0000313" key="3">
    <source>
        <dbReference type="Proteomes" id="UP000887229"/>
    </source>
</evidence>
<proteinExistence type="predicted"/>
<dbReference type="Proteomes" id="UP000887229">
    <property type="component" value="Unassembled WGS sequence"/>
</dbReference>
<feature type="region of interest" description="Disordered" evidence="1">
    <location>
        <begin position="1"/>
        <end position="107"/>
    </location>
</feature>
<evidence type="ECO:0000313" key="2">
    <source>
        <dbReference type="EMBL" id="KAG9257167.1"/>
    </source>
</evidence>
<gene>
    <name evidence="2" type="ORF">F5Z01DRAFT_671610</name>
</gene>
<comment type="caution">
    <text evidence="2">The sequence shown here is derived from an EMBL/GenBank/DDBJ whole genome shotgun (WGS) entry which is preliminary data.</text>
</comment>
<evidence type="ECO:0000256" key="1">
    <source>
        <dbReference type="SAM" id="MobiDB-lite"/>
    </source>
</evidence>
<feature type="compositionally biased region" description="Polar residues" evidence="1">
    <location>
        <begin position="96"/>
        <end position="107"/>
    </location>
</feature>
<sequence>MSAENLQNTPAGDFQDNSYVSRPGNKSEPLPVQSDGDKIEDPVDENVADTDAQLERDDNEAIDRGNILNERTRGATKQTGTYREPGDDEGLPGSDDGTSSTRQISNP</sequence>
<dbReference type="GeneID" id="70295624"/>